<keyword evidence="4" id="KW-1185">Reference proteome</keyword>
<reference evidence="4" key="2">
    <citation type="journal article" date="2014" name="Nat. Commun.">
        <title>The cavefish genome reveals candidate genes for eye loss.</title>
        <authorList>
            <person name="McGaugh S.E."/>
            <person name="Gross J.B."/>
            <person name="Aken B."/>
            <person name="Blin M."/>
            <person name="Borowsky R."/>
            <person name="Chalopin D."/>
            <person name="Hinaux H."/>
            <person name="Jeffery W.R."/>
            <person name="Keene A."/>
            <person name="Ma L."/>
            <person name="Minx P."/>
            <person name="Murphy D."/>
            <person name="O'Quin K.E."/>
            <person name="Retaux S."/>
            <person name="Rohner N."/>
            <person name="Searle S.M."/>
            <person name="Stahl B.A."/>
            <person name="Tabin C."/>
            <person name="Volff J.N."/>
            <person name="Yoshizawa M."/>
            <person name="Warren W.C."/>
        </authorList>
    </citation>
    <scope>NUCLEOTIDE SEQUENCE [LARGE SCALE GENOMIC DNA]</scope>
    <source>
        <strain evidence="4">female</strain>
    </source>
</reference>
<organism evidence="3 4">
    <name type="scientific">Astyanax mexicanus</name>
    <name type="common">Blind cave fish</name>
    <name type="synonym">Astyanax fasciatus mexicanus</name>
    <dbReference type="NCBI Taxonomy" id="7994"/>
    <lineage>
        <taxon>Eukaryota</taxon>
        <taxon>Metazoa</taxon>
        <taxon>Chordata</taxon>
        <taxon>Craniata</taxon>
        <taxon>Vertebrata</taxon>
        <taxon>Euteleostomi</taxon>
        <taxon>Actinopterygii</taxon>
        <taxon>Neopterygii</taxon>
        <taxon>Teleostei</taxon>
        <taxon>Ostariophysi</taxon>
        <taxon>Characiformes</taxon>
        <taxon>Characoidei</taxon>
        <taxon>Acestrorhamphidae</taxon>
        <taxon>Acestrorhamphinae</taxon>
        <taxon>Astyanax</taxon>
    </lineage>
</organism>
<protein>
    <submittedName>
        <fullName evidence="3">Ras homolog family member G</fullName>
    </submittedName>
</protein>
<reference evidence="4" key="1">
    <citation type="submission" date="2013-03" db="EMBL/GenBank/DDBJ databases">
        <authorList>
            <person name="Jeffery W."/>
            <person name="Warren W."/>
            <person name="Wilson R.K."/>
        </authorList>
    </citation>
    <scope>NUCLEOTIDE SEQUENCE</scope>
    <source>
        <strain evidence="4">female</strain>
    </source>
</reference>
<dbReference type="GO" id="GO:0003924">
    <property type="term" value="F:GTPase activity"/>
    <property type="evidence" value="ECO:0007669"/>
    <property type="project" value="InterPro"/>
</dbReference>
<dbReference type="Gene3D" id="3.40.50.300">
    <property type="entry name" value="P-loop containing nucleotide triphosphate hydrolases"/>
    <property type="match status" value="1"/>
</dbReference>
<dbReference type="InterPro" id="IPR003578">
    <property type="entry name" value="Small_GTPase_Rho"/>
</dbReference>
<dbReference type="SMART" id="SM00175">
    <property type="entry name" value="RAB"/>
    <property type="match status" value="1"/>
</dbReference>
<dbReference type="GeneTree" id="ENSGT00940000155158"/>
<accession>A0A3B1IVE8</accession>
<dbReference type="PANTHER" id="PTHR24072">
    <property type="entry name" value="RHO FAMILY GTPASE"/>
    <property type="match status" value="1"/>
</dbReference>
<dbReference type="PROSITE" id="PS51419">
    <property type="entry name" value="RAB"/>
    <property type="match status" value="1"/>
</dbReference>
<reference evidence="3" key="3">
    <citation type="submission" date="2025-08" db="UniProtKB">
        <authorList>
            <consortium name="Ensembl"/>
        </authorList>
    </citation>
    <scope>IDENTIFICATION</scope>
</reference>
<dbReference type="SMART" id="SM00173">
    <property type="entry name" value="RAS"/>
    <property type="match status" value="1"/>
</dbReference>
<keyword evidence="2" id="KW-0342">GTP-binding</keyword>
<name>A0A3B1IVE8_ASTMX</name>
<dbReference type="PROSITE" id="PS51420">
    <property type="entry name" value="RHO"/>
    <property type="match status" value="1"/>
</dbReference>
<dbReference type="Pfam" id="PF00071">
    <property type="entry name" value="Ras"/>
    <property type="match status" value="1"/>
</dbReference>
<dbReference type="Ensembl" id="ENSAMXT00000033139.1">
    <property type="protein sequence ID" value="ENSAMXP00000034047.1"/>
    <property type="gene ID" value="ENSAMXG00000034111.1"/>
</dbReference>
<dbReference type="InterPro" id="IPR005225">
    <property type="entry name" value="Small_GTP-bd"/>
</dbReference>
<dbReference type="Proteomes" id="UP000018467">
    <property type="component" value="Unassembled WGS sequence"/>
</dbReference>
<dbReference type="SUPFAM" id="SSF52540">
    <property type="entry name" value="P-loop containing nucleoside triphosphate hydrolases"/>
    <property type="match status" value="1"/>
</dbReference>
<evidence type="ECO:0000256" key="2">
    <source>
        <dbReference type="ARBA" id="ARBA00023134"/>
    </source>
</evidence>
<dbReference type="InParanoid" id="A0A3B1IVE8"/>
<gene>
    <name evidence="3" type="primary">RHOG</name>
</gene>
<keyword evidence="1" id="KW-0547">Nucleotide-binding</keyword>
<dbReference type="PRINTS" id="PR00449">
    <property type="entry name" value="RASTRNSFRMNG"/>
</dbReference>
<dbReference type="InterPro" id="IPR001806">
    <property type="entry name" value="Small_GTPase"/>
</dbReference>
<evidence type="ECO:0000313" key="3">
    <source>
        <dbReference type="Ensembl" id="ENSAMXP00000034047.1"/>
    </source>
</evidence>
<dbReference type="Bgee" id="ENSAMXG00000034111">
    <property type="expression patterns" value="Expressed in testis"/>
</dbReference>
<dbReference type="InterPro" id="IPR027417">
    <property type="entry name" value="P-loop_NTPase"/>
</dbReference>
<evidence type="ECO:0000313" key="4">
    <source>
        <dbReference type="Proteomes" id="UP000018467"/>
    </source>
</evidence>
<dbReference type="NCBIfam" id="TIGR00231">
    <property type="entry name" value="small_GTP"/>
    <property type="match status" value="1"/>
</dbReference>
<reference evidence="3" key="4">
    <citation type="submission" date="2025-09" db="UniProtKB">
        <authorList>
            <consortium name="Ensembl"/>
        </authorList>
    </citation>
    <scope>IDENTIFICATION</scope>
</reference>
<dbReference type="STRING" id="7994.ENSAMXP00000034047"/>
<dbReference type="SMART" id="SM00174">
    <property type="entry name" value="RHO"/>
    <property type="match status" value="1"/>
</dbReference>
<evidence type="ECO:0000256" key="1">
    <source>
        <dbReference type="ARBA" id="ARBA00022741"/>
    </source>
</evidence>
<dbReference type="GO" id="GO:0005525">
    <property type="term" value="F:GTP binding"/>
    <property type="evidence" value="ECO:0007669"/>
    <property type="project" value="UniProtKB-KW"/>
</dbReference>
<sequence>MESVKCVVVGDSAVGKSCLLITFTTNAYPGVLVPTVFDNYSSEITVDSRPITLNLWDTSGYEEFNRLRPLSYPQTDVFIICFSISSPGSYDNVRFKWHPEFTGQVGSGSGWIFLGPI</sequence>
<dbReference type="AlphaFoldDB" id="A0A3B1IVE8"/>
<proteinExistence type="predicted"/>
<dbReference type="GO" id="GO:0007264">
    <property type="term" value="P:small GTPase-mediated signal transduction"/>
    <property type="evidence" value="ECO:0007669"/>
    <property type="project" value="InterPro"/>
</dbReference>